<protein>
    <submittedName>
        <fullName evidence="1">Uncharacterized protein</fullName>
    </submittedName>
</protein>
<proteinExistence type="predicted"/>
<reference evidence="1 2" key="1">
    <citation type="submission" date="2020-08" db="EMBL/GenBank/DDBJ databases">
        <title>Genomic Encyclopedia of Type Strains, Phase IV (KMG-IV): sequencing the most valuable type-strain genomes for metagenomic binning, comparative biology and taxonomic classification.</title>
        <authorList>
            <person name="Goeker M."/>
        </authorList>
    </citation>
    <scope>NUCLEOTIDE SEQUENCE [LARGE SCALE GENOMIC DNA]</scope>
    <source>
        <strain evidence="1 2">DSM 24661</strain>
    </source>
</reference>
<evidence type="ECO:0000313" key="2">
    <source>
        <dbReference type="Proteomes" id="UP000559117"/>
    </source>
</evidence>
<sequence length="83" mass="9800">MKHIDDQTIETRIYSENRQPNVQQKKLISDFLEGKADNPLPGCSLFILRIRNNMFHGLKDIYTLNEQQEMFIGINSFLKFILK</sequence>
<gene>
    <name evidence="1" type="ORF">HNR32_001263</name>
</gene>
<comment type="caution">
    <text evidence="1">The sequence shown here is derived from an EMBL/GenBank/DDBJ whole genome shotgun (WGS) entry which is preliminary data.</text>
</comment>
<name>A0A840UGI1_9FIRM</name>
<keyword evidence="2" id="KW-1185">Reference proteome</keyword>
<organism evidence="1 2">
    <name type="scientific">Pectinatus brassicae</name>
    <dbReference type="NCBI Taxonomy" id="862415"/>
    <lineage>
        <taxon>Bacteria</taxon>
        <taxon>Bacillati</taxon>
        <taxon>Bacillota</taxon>
        <taxon>Negativicutes</taxon>
        <taxon>Selenomonadales</taxon>
        <taxon>Selenomonadaceae</taxon>
        <taxon>Pectinatus</taxon>
    </lineage>
</organism>
<dbReference type="EMBL" id="JACHFH010000013">
    <property type="protein sequence ID" value="MBB5336119.1"/>
    <property type="molecule type" value="Genomic_DNA"/>
</dbReference>
<dbReference type="Proteomes" id="UP000559117">
    <property type="component" value="Unassembled WGS sequence"/>
</dbReference>
<dbReference type="AlphaFoldDB" id="A0A840UGI1"/>
<evidence type="ECO:0000313" key="1">
    <source>
        <dbReference type="EMBL" id="MBB5336119.1"/>
    </source>
</evidence>
<accession>A0A840UGI1</accession>
<dbReference type="RefSeq" id="WP_183860775.1">
    <property type="nucleotide sequence ID" value="NZ_JACHFH010000013.1"/>
</dbReference>